<evidence type="ECO:0000256" key="1">
    <source>
        <dbReference type="ARBA" id="ARBA00004370"/>
    </source>
</evidence>
<accession>A0AAX1MXR4</accession>
<feature type="domain" description="Beta-lactamase-related" evidence="4">
    <location>
        <begin position="60"/>
        <end position="370"/>
    </location>
</feature>
<evidence type="ECO:0000259" key="4">
    <source>
        <dbReference type="Pfam" id="PF00144"/>
    </source>
</evidence>
<name>A0AAX1MXR4_9BACT</name>
<keyword evidence="3" id="KW-0732">Signal</keyword>
<feature type="chain" id="PRO_5043544679" evidence="3">
    <location>
        <begin position="26"/>
        <end position="391"/>
    </location>
</feature>
<dbReference type="Pfam" id="PF00144">
    <property type="entry name" value="Beta-lactamase"/>
    <property type="match status" value="1"/>
</dbReference>
<dbReference type="Proteomes" id="UP000678679">
    <property type="component" value="Chromosome 1"/>
</dbReference>
<gene>
    <name evidence="5" type="ORF">KMW28_10680</name>
</gene>
<dbReference type="PANTHER" id="PTHR46825">
    <property type="entry name" value="D-ALANYL-D-ALANINE-CARBOXYPEPTIDASE/ENDOPEPTIDASE AMPH"/>
    <property type="match status" value="1"/>
</dbReference>
<protein>
    <submittedName>
        <fullName evidence="5">Beta-lactamase family protein</fullName>
    </submittedName>
</protein>
<feature type="signal peptide" evidence="3">
    <location>
        <begin position="1"/>
        <end position="25"/>
    </location>
</feature>
<dbReference type="InterPro" id="IPR001466">
    <property type="entry name" value="Beta-lactam-related"/>
</dbReference>
<reference evidence="5 6" key="1">
    <citation type="submission" date="2021-05" db="EMBL/GenBank/DDBJ databases">
        <title>Comparative genomic studies on the polysaccharide-degrading batcterial strains of the Flammeovirga genus.</title>
        <authorList>
            <person name="Zewei F."/>
            <person name="Zheng Z."/>
            <person name="Yu L."/>
            <person name="Ruyue G."/>
            <person name="Yanhong M."/>
            <person name="Yuanyuan C."/>
            <person name="Jingyan G."/>
            <person name="Wenjun H."/>
        </authorList>
    </citation>
    <scope>NUCLEOTIDE SEQUENCE [LARGE SCALE GENOMIC DNA]</scope>
    <source>
        <strain evidence="5 6">NBRC:100898</strain>
    </source>
</reference>
<keyword evidence="6" id="KW-1185">Reference proteome</keyword>
<dbReference type="AlphaFoldDB" id="A0AAX1MXR4"/>
<organism evidence="5 6">
    <name type="scientific">Flammeovirga yaeyamensis</name>
    <dbReference type="NCBI Taxonomy" id="367791"/>
    <lineage>
        <taxon>Bacteria</taxon>
        <taxon>Pseudomonadati</taxon>
        <taxon>Bacteroidota</taxon>
        <taxon>Cytophagia</taxon>
        <taxon>Cytophagales</taxon>
        <taxon>Flammeovirgaceae</taxon>
        <taxon>Flammeovirga</taxon>
    </lineage>
</organism>
<dbReference type="PANTHER" id="PTHR46825:SF11">
    <property type="entry name" value="PENICILLIN-BINDING PROTEIN 4"/>
    <property type="match status" value="1"/>
</dbReference>
<evidence type="ECO:0000256" key="3">
    <source>
        <dbReference type="SAM" id="SignalP"/>
    </source>
</evidence>
<comment type="subcellular location">
    <subcellularLocation>
        <location evidence="1">Membrane</location>
    </subcellularLocation>
</comment>
<dbReference type="SUPFAM" id="SSF56601">
    <property type="entry name" value="beta-lactamase/transpeptidase-like"/>
    <property type="match status" value="1"/>
</dbReference>
<dbReference type="KEGG" id="fya:KMW28_10680"/>
<dbReference type="RefSeq" id="WP_169663429.1">
    <property type="nucleotide sequence ID" value="NZ_CP076132.1"/>
</dbReference>
<evidence type="ECO:0000313" key="6">
    <source>
        <dbReference type="Proteomes" id="UP000678679"/>
    </source>
</evidence>
<dbReference type="Gene3D" id="3.40.710.10">
    <property type="entry name" value="DD-peptidase/beta-lactamase superfamily"/>
    <property type="match status" value="1"/>
</dbReference>
<evidence type="ECO:0000256" key="2">
    <source>
        <dbReference type="ARBA" id="ARBA00023136"/>
    </source>
</evidence>
<dbReference type="InterPro" id="IPR050491">
    <property type="entry name" value="AmpC-like"/>
</dbReference>
<dbReference type="InterPro" id="IPR012338">
    <property type="entry name" value="Beta-lactam/transpept-like"/>
</dbReference>
<dbReference type="EMBL" id="CP076132">
    <property type="protein sequence ID" value="QWG00118.1"/>
    <property type="molecule type" value="Genomic_DNA"/>
</dbReference>
<dbReference type="GO" id="GO:0016020">
    <property type="term" value="C:membrane"/>
    <property type="evidence" value="ECO:0007669"/>
    <property type="project" value="UniProtKB-SubCell"/>
</dbReference>
<evidence type="ECO:0000313" key="5">
    <source>
        <dbReference type="EMBL" id="QWG00118.1"/>
    </source>
</evidence>
<keyword evidence="2" id="KW-0472">Membrane</keyword>
<proteinExistence type="predicted"/>
<sequence length="391" mass="45369">MKLNNRMTKYVTATLLYILTFFCISCNTTNKKETKVEEPTIQTVEDTLSIQEKDSLHHIFDSTFTRLNKIRGFNGVVLGAKKGEIVFNEAYGYRDLRRRTKLHNDDIFQLASVSKQFTAASILLLEQDSLLSLSDTVNKFFPDFPYPGITIKMLLSHRSGLPNYIYLMEIYIKDKSTPINNQLCMDYMTEYKPGKYGSPDGRFRYSNSGYMVLASIVEKVSGQSFGDFLKNRIFDPLHMDRTFTFDTAKVHRDEVAIGHTSGRRKYEDFFLNGVLGDKSVYSTTEDLFKWHKALLQDSLLTEKSKSEAFKFQSPKRKGNFNYGYGWRLFKTSKDEIIVYHGGWWRGYSTLFVHYPPSDAFLIVLSNRVNHSFTNLDKVYDALEIPEFKRRN</sequence>